<dbReference type="STRING" id="1519643.SAMN06295933_0764"/>
<organism evidence="2 3">
    <name type="scientific">Desulfovibrio gilichinskyi</name>
    <dbReference type="NCBI Taxonomy" id="1519643"/>
    <lineage>
        <taxon>Bacteria</taxon>
        <taxon>Pseudomonadati</taxon>
        <taxon>Thermodesulfobacteriota</taxon>
        <taxon>Desulfovibrionia</taxon>
        <taxon>Desulfovibrionales</taxon>
        <taxon>Desulfovibrionaceae</taxon>
        <taxon>Desulfovibrio</taxon>
    </lineage>
</organism>
<dbReference type="AlphaFoldDB" id="A0A1X7CEK8"/>
<dbReference type="GO" id="GO:0031419">
    <property type="term" value="F:cobalamin binding"/>
    <property type="evidence" value="ECO:0007669"/>
    <property type="project" value="InterPro"/>
</dbReference>
<evidence type="ECO:0000313" key="2">
    <source>
        <dbReference type="EMBL" id="SME95096.1"/>
    </source>
</evidence>
<dbReference type="EMBL" id="FWZU01000001">
    <property type="protein sequence ID" value="SME95096.1"/>
    <property type="molecule type" value="Genomic_DNA"/>
</dbReference>
<dbReference type="InterPro" id="IPR006158">
    <property type="entry name" value="Cobalamin-bd"/>
</dbReference>
<dbReference type="InterPro" id="IPR036594">
    <property type="entry name" value="Meth_synthase_dom"/>
</dbReference>
<dbReference type="SUPFAM" id="SSF52242">
    <property type="entry name" value="Cobalamin (vitamin B12)-binding domain"/>
    <property type="match status" value="1"/>
</dbReference>
<dbReference type="Gene3D" id="3.40.50.280">
    <property type="entry name" value="Cobalamin-binding domain"/>
    <property type="match status" value="1"/>
</dbReference>
<dbReference type="OrthoDB" id="5498228at2"/>
<evidence type="ECO:0000313" key="3">
    <source>
        <dbReference type="Proteomes" id="UP000192906"/>
    </source>
</evidence>
<dbReference type="InterPro" id="IPR036724">
    <property type="entry name" value="Cobalamin-bd_sf"/>
</dbReference>
<gene>
    <name evidence="2" type="ORF">SAMN06295933_0764</name>
</gene>
<evidence type="ECO:0000259" key="1">
    <source>
        <dbReference type="PROSITE" id="PS51332"/>
    </source>
</evidence>
<dbReference type="Pfam" id="PF02607">
    <property type="entry name" value="B12-binding_2"/>
    <property type="match status" value="1"/>
</dbReference>
<keyword evidence="3" id="KW-1185">Reference proteome</keyword>
<dbReference type="RefSeq" id="WP_085098497.1">
    <property type="nucleotide sequence ID" value="NZ_FWZU01000001.1"/>
</dbReference>
<name>A0A1X7CEK8_9BACT</name>
<sequence length="378" mass="43016">MIQNQLIKSLQQLPNLNRLAAKSLNGKCEYLAHNLISSISNSHIAKPLQQQSSVMLEINCVRHFQYIKSFIELFDPFSFVEIFKWMFRIDSNHGFPYEYWKVMLPLSLTLLKKEIPTCDFKQIEPLYDWLMSYYDKMVELSLAEKSFFEQVEENIGPAQDGETKNKKLKQFSDVYVDLLLHGKRAEAIELIMKAVSAGIQLEDVYLKILQPAMYKIGKKWQMNEVNVAVEHYCTAATQMLLAMLFPLGLDSGKHRKKMVGCCLGSELHELGMRMVSDFFEFAGWNTYFLGAITPSESLIETIKKEQPEIVCLSSSMYFGVPECKEVISMIKMIDSYPPPKVLVGGLAFNLNPSLSIVVGADGFSKNAREAIVTAEHLC</sequence>
<dbReference type="Gene3D" id="1.10.1240.10">
    <property type="entry name" value="Methionine synthase domain"/>
    <property type="match status" value="1"/>
</dbReference>
<accession>A0A1X7CEK8</accession>
<reference evidence="3" key="1">
    <citation type="submission" date="2017-04" db="EMBL/GenBank/DDBJ databases">
        <authorList>
            <person name="Varghese N."/>
            <person name="Submissions S."/>
        </authorList>
    </citation>
    <scope>NUCLEOTIDE SEQUENCE [LARGE SCALE GENOMIC DNA]</scope>
    <source>
        <strain evidence="3">K3S</strain>
    </source>
</reference>
<dbReference type="InterPro" id="IPR003759">
    <property type="entry name" value="Cbl-bd_cap"/>
</dbReference>
<dbReference type="PROSITE" id="PS51332">
    <property type="entry name" value="B12_BINDING"/>
    <property type="match status" value="1"/>
</dbReference>
<dbReference type="Pfam" id="PF02310">
    <property type="entry name" value="B12-binding"/>
    <property type="match status" value="1"/>
</dbReference>
<protein>
    <submittedName>
        <fullName evidence="2">Methanogenic corrinoid protein MtbC1</fullName>
    </submittedName>
</protein>
<dbReference type="Proteomes" id="UP000192906">
    <property type="component" value="Unassembled WGS sequence"/>
</dbReference>
<proteinExistence type="predicted"/>
<dbReference type="GO" id="GO:0046872">
    <property type="term" value="F:metal ion binding"/>
    <property type="evidence" value="ECO:0007669"/>
    <property type="project" value="InterPro"/>
</dbReference>
<feature type="domain" description="B12-binding" evidence="1">
    <location>
        <begin position="255"/>
        <end position="378"/>
    </location>
</feature>